<comment type="pathway">
    <text evidence="2 7">Glycolipid biosynthesis; glycosylphosphatidylinositol-anchor biosynthesis.</text>
</comment>
<comment type="catalytic activity">
    <reaction evidence="7">
        <text>a 1,2-diacyl-sn-glycero-3-phospho-(1D-myo-inositol) + UDP-N-acetyl-alpha-D-glucosamine = a 6-(N-acetyl-alpha-D-glucosaminyl)-1-(1,2-diacyl-sn-glycero-3-phospho)-1D-myo-inositol + UDP + H(+)</text>
        <dbReference type="Rhea" id="RHEA:14789"/>
        <dbReference type="ChEBI" id="CHEBI:15378"/>
        <dbReference type="ChEBI" id="CHEBI:57265"/>
        <dbReference type="ChEBI" id="CHEBI:57705"/>
        <dbReference type="ChEBI" id="CHEBI:57880"/>
        <dbReference type="ChEBI" id="CHEBI:58223"/>
        <dbReference type="EC" id="2.4.1.198"/>
    </reaction>
</comment>
<evidence type="ECO:0000256" key="1">
    <source>
        <dbReference type="ARBA" id="ARBA00004141"/>
    </source>
</evidence>
<evidence type="ECO:0000256" key="7">
    <source>
        <dbReference type="PIRNR" id="PIRNR008765"/>
    </source>
</evidence>
<reference evidence="10" key="1">
    <citation type="submission" date="2022-07" db="EMBL/GenBank/DDBJ databases">
        <title>Phylogenomic reconstructions and comparative analyses of Kickxellomycotina fungi.</title>
        <authorList>
            <person name="Reynolds N.K."/>
            <person name="Stajich J.E."/>
            <person name="Barry K."/>
            <person name="Grigoriev I.V."/>
            <person name="Crous P."/>
            <person name="Smith M.E."/>
        </authorList>
    </citation>
    <scope>NUCLEOTIDE SEQUENCE</scope>
    <source>
        <strain evidence="10">RSA 567</strain>
    </source>
</reference>
<comment type="subunit">
    <text evidence="7">Component of the phosphatidylinositol N-acetylglucosaminyltransferase (GPI-GlcNAc transferase) complex.</text>
</comment>
<evidence type="ECO:0000256" key="3">
    <source>
        <dbReference type="ARBA" id="ARBA00022502"/>
    </source>
</evidence>
<dbReference type="GO" id="GO:0006506">
    <property type="term" value="P:GPI anchor biosynthetic process"/>
    <property type="evidence" value="ECO:0007669"/>
    <property type="project" value="UniProtKB-KW"/>
</dbReference>
<comment type="caution">
    <text evidence="10">The sequence shown here is derived from an EMBL/GenBank/DDBJ whole genome shotgun (WGS) entry which is preliminary data.</text>
</comment>
<accession>A0A9W8E8X4</accession>
<dbReference type="InterPro" id="IPR016542">
    <property type="entry name" value="PIG-P_GPI19"/>
</dbReference>
<dbReference type="PANTHER" id="PTHR46346:SF1">
    <property type="entry name" value="PHOSPHATIDYLINOSITOL N-ACETYLGLUCOSAMINYLTRANSFERASE SUBUNIT P"/>
    <property type="match status" value="1"/>
</dbReference>
<dbReference type="InterPro" id="IPR052263">
    <property type="entry name" value="GPI_Anchor_Biosynth"/>
</dbReference>
<evidence type="ECO:0000256" key="2">
    <source>
        <dbReference type="ARBA" id="ARBA00004687"/>
    </source>
</evidence>
<sequence>MPAEMNALGPTFDAAADAKKPKYEIYGFVIYIVSYLLFVLYLGWAYIPDGVLHSIGVTYYPSRYWAIALPAWGAMLVVFIYLVFYAHNFLNTPPLYSYTTITDQYASINPNVSHDYLDPDAIPEIQDISISQANAYLHQ</sequence>
<evidence type="ECO:0000256" key="8">
    <source>
        <dbReference type="SAM" id="Phobius"/>
    </source>
</evidence>
<feature type="transmembrane region" description="Helical" evidence="8">
    <location>
        <begin position="25"/>
        <end position="44"/>
    </location>
</feature>
<dbReference type="GO" id="GO:0005789">
    <property type="term" value="C:endoplasmic reticulum membrane"/>
    <property type="evidence" value="ECO:0007669"/>
    <property type="project" value="UniProtKB-SubCell"/>
</dbReference>
<keyword evidence="7" id="KW-0808">Transferase</keyword>
<dbReference type="GO" id="GO:0017176">
    <property type="term" value="F:phosphatidylinositol N-acetylglucosaminyltransferase activity"/>
    <property type="evidence" value="ECO:0007669"/>
    <property type="project" value="UniProtKB-UniRule"/>
</dbReference>
<keyword evidence="3 7" id="KW-0337">GPI-anchor biosynthesis</keyword>
<dbReference type="OrthoDB" id="690928at2759"/>
<keyword evidence="11" id="KW-1185">Reference proteome</keyword>
<comment type="function">
    <text evidence="7">Part of the complex catalyzing the transfer of N-acetylglucosamine from UDP-N-acetylglucosamine to phosphatidylinositol, the first step of GPI biosynthesis.</text>
</comment>
<keyword evidence="7" id="KW-0256">Endoplasmic reticulum</keyword>
<name>A0A9W8E8X4_9FUNG</name>
<organism evidence="10 11">
    <name type="scientific">Dimargaris verticillata</name>
    <dbReference type="NCBI Taxonomy" id="2761393"/>
    <lineage>
        <taxon>Eukaryota</taxon>
        <taxon>Fungi</taxon>
        <taxon>Fungi incertae sedis</taxon>
        <taxon>Zoopagomycota</taxon>
        <taxon>Kickxellomycotina</taxon>
        <taxon>Dimargaritomycetes</taxon>
        <taxon>Dimargaritales</taxon>
        <taxon>Dimargaritaceae</taxon>
        <taxon>Dimargaris</taxon>
    </lineage>
</organism>
<dbReference type="PIRSF" id="PIRSF008765">
    <property type="entry name" value="PIG-P_GPI19"/>
    <property type="match status" value="1"/>
</dbReference>
<keyword evidence="6 7" id="KW-0472">Membrane</keyword>
<feature type="domain" description="PIG-P" evidence="9">
    <location>
        <begin position="22"/>
        <end position="137"/>
    </location>
</feature>
<dbReference type="AlphaFoldDB" id="A0A9W8E8X4"/>
<gene>
    <name evidence="10" type="ORF">H4R34_003588</name>
</gene>
<dbReference type="EMBL" id="JANBQB010000350">
    <property type="protein sequence ID" value="KAJ1977405.1"/>
    <property type="molecule type" value="Genomic_DNA"/>
</dbReference>
<dbReference type="PANTHER" id="PTHR46346">
    <property type="entry name" value="PHOSPHATIDYLINOSITOL N-ACETYLGLUCOSAMINYLTRANSFERASE SUBUNIT P"/>
    <property type="match status" value="1"/>
</dbReference>
<keyword evidence="5 8" id="KW-1133">Transmembrane helix</keyword>
<evidence type="ECO:0000313" key="10">
    <source>
        <dbReference type="EMBL" id="KAJ1977405.1"/>
    </source>
</evidence>
<evidence type="ECO:0000313" key="11">
    <source>
        <dbReference type="Proteomes" id="UP001151582"/>
    </source>
</evidence>
<evidence type="ECO:0000256" key="6">
    <source>
        <dbReference type="ARBA" id="ARBA00023136"/>
    </source>
</evidence>
<dbReference type="EC" id="2.4.1.198" evidence="7"/>
<evidence type="ECO:0000256" key="4">
    <source>
        <dbReference type="ARBA" id="ARBA00022692"/>
    </source>
</evidence>
<proteinExistence type="inferred from homology"/>
<dbReference type="InterPro" id="IPR013717">
    <property type="entry name" value="PIG-P"/>
</dbReference>
<protein>
    <recommendedName>
        <fullName evidence="7">Phosphatidylinositol N-acetylglucosaminyltransferase subunit GPI19</fullName>
        <ecNumber evidence="7">2.4.1.198</ecNumber>
    </recommendedName>
</protein>
<feature type="transmembrane region" description="Helical" evidence="8">
    <location>
        <begin position="64"/>
        <end position="86"/>
    </location>
</feature>
<keyword evidence="4 8" id="KW-0812">Transmembrane</keyword>
<comment type="similarity">
    <text evidence="7">Belongs to the GPI19 family.</text>
</comment>
<comment type="subcellular location">
    <subcellularLocation>
        <location evidence="7">Endoplasmic reticulum membrane</location>
    </subcellularLocation>
    <subcellularLocation>
        <location evidence="1">Membrane</location>
        <topology evidence="1">Multi-pass membrane protein</topology>
    </subcellularLocation>
</comment>
<dbReference type="Proteomes" id="UP001151582">
    <property type="component" value="Unassembled WGS sequence"/>
</dbReference>
<evidence type="ECO:0000256" key="5">
    <source>
        <dbReference type="ARBA" id="ARBA00022989"/>
    </source>
</evidence>
<dbReference type="Pfam" id="PF08510">
    <property type="entry name" value="PIG-P"/>
    <property type="match status" value="1"/>
</dbReference>
<evidence type="ECO:0000259" key="9">
    <source>
        <dbReference type="Pfam" id="PF08510"/>
    </source>
</evidence>